<dbReference type="PRINTS" id="PR00081">
    <property type="entry name" value="GDHRDH"/>
</dbReference>
<dbReference type="PANTHER" id="PTHR43669">
    <property type="entry name" value="5-KETO-D-GLUCONATE 5-REDUCTASE"/>
    <property type="match status" value="1"/>
</dbReference>
<gene>
    <name evidence="3" type="ORF">FDA94_09745</name>
</gene>
<dbReference type="SUPFAM" id="SSF51735">
    <property type="entry name" value="NAD(P)-binding Rossmann-fold domains"/>
    <property type="match status" value="1"/>
</dbReference>
<dbReference type="Pfam" id="PF00106">
    <property type="entry name" value="adh_short"/>
    <property type="match status" value="1"/>
</dbReference>
<sequence length="251" mass="26015">MMDALGRPQSVLLLGGTSDIGLAVVARYLDGRPLRVVLAARDSPRLKEAVAQLSSRGAVVETVEFDAAEPQTHAAALAPCFAQGDIDLAIVAFGLLPDQRAAMADQATAVRTASVNYTGAVSVGVVLAQAMTAQGHGVIIALSSVAGERPRPANFVYGSAKAGMSAFYDGLADSLIGTGVRVVVVRAGFVRSRMTAHLSAPPLAGTPERAAAAITEAVWRGRAVAWTPGSARVLAAVIRALPRRVLRRLPF</sequence>
<reference evidence="3 4" key="1">
    <citation type="submission" date="2019-04" db="EMBL/GenBank/DDBJ databases">
        <title>Herbidospora sp. NEAU-GS14.nov., a novel actinomycete isolated from soil.</title>
        <authorList>
            <person name="Han L."/>
        </authorList>
    </citation>
    <scope>NUCLEOTIDE SEQUENCE [LARGE SCALE GENOMIC DNA]</scope>
    <source>
        <strain evidence="3 4">NEAU-GS14</strain>
    </source>
</reference>
<dbReference type="InterPro" id="IPR036291">
    <property type="entry name" value="NAD(P)-bd_dom_sf"/>
</dbReference>
<organism evidence="3 4">
    <name type="scientific">Herbidospora galbida</name>
    <dbReference type="NCBI Taxonomy" id="2575442"/>
    <lineage>
        <taxon>Bacteria</taxon>
        <taxon>Bacillati</taxon>
        <taxon>Actinomycetota</taxon>
        <taxon>Actinomycetes</taxon>
        <taxon>Streptosporangiales</taxon>
        <taxon>Streptosporangiaceae</taxon>
        <taxon>Herbidospora</taxon>
    </lineage>
</organism>
<evidence type="ECO:0000313" key="4">
    <source>
        <dbReference type="Proteomes" id="UP000308705"/>
    </source>
</evidence>
<keyword evidence="2 3" id="KW-0560">Oxidoreductase</keyword>
<dbReference type="AlphaFoldDB" id="A0A4U3MM76"/>
<dbReference type="Proteomes" id="UP000308705">
    <property type="component" value="Unassembled WGS sequence"/>
</dbReference>
<comment type="caution">
    <text evidence="3">The sequence shown here is derived from an EMBL/GenBank/DDBJ whole genome shotgun (WGS) entry which is preliminary data.</text>
</comment>
<evidence type="ECO:0000256" key="1">
    <source>
        <dbReference type="ARBA" id="ARBA00006484"/>
    </source>
</evidence>
<dbReference type="Gene3D" id="3.40.50.720">
    <property type="entry name" value="NAD(P)-binding Rossmann-like Domain"/>
    <property type="match status" value="1"/>
</dbReference>
<name>A0A4U3MM76_9ACTN</name>
<dbReference type="OrthoDB" id="5115951at2"/>
<protein>
    <submittedName>
        <fullName evidence="3">Decaprenylphospho-beta-D-erythro-pentofuranosid-2-ulose 2-reductase</fullName>
        <ecNumber evidence="3">1.1.1.333</ecNumber>
    </submittedName>
</protein>
<evidence type="ECO:0000256" key="2">
    <source>
        <dbReference type="ARBA" id="ARBA00023002"/>
    </source>
</evidence>
<keyword evidence="4" id="KW-1185">Reference proteome</keyword>
<dbReference type="InterPro" id="IPR002347">
    <property type="entry name" value="SDR_fam"/>
</dbReference>
<evidence type="ECO:0000313" key="3">
    <source>
        <dbReference type="EMBL" id="TKK89217.1"/>
    </source>
</evidence>
<dbReference type="GO" id="GO:0016491">
    <property type="term" value="F:oxidoreductase activity"/>
    <property type="evidence" value="ECO:0007669"/>
    <property type="project" value="UniProtKB-KW"/>
</dbReference>
<dbReference type="EMBL" id="SZQA01000007">
    <property type="protein sequence ID" value="TKK89217.1"/>
    <property type="molecule type" value="Genomic_DNA"/>
</dbReference>
<dbReference type="InterPro" id="IPR020904">
    <property type="entry name" value="Sc_DH/Rdtase_CS"/>
</dbReference>
<dbReference type="PROSITE" id="PS00061">
    <property type="entry name" value="ADH_SHORT"/>
    <property type="match status" value="1"/>
</dbReference>
<comment type="similarity">
    <text evidence="1">Belongs to the short-chain dehydrogenases/reductases (SDR) family.</text>
</comment>
<proteinExistence type="inferred from homology"/>
<dbReference type="PANTHER" id="PTHR43669:SF6">
    <property type="entry name" value="DECAPRENYLPHOSPHORYL-2-KETO-BETA-D-ERYTHRO-PENTOSE REDUCTASE"/>
    <property type="match status" value="1"/>
</dbReference>
<accession>A0A4U3MM76</accession>
<dbReference type="EC" id="1.1.1.333" evidence="3"/>
<dbReference type="NCBIfam" id="NF005912">
    <property type="entry name" value="PRK07904.1"/>
    <property type="match status" value="1"/>
</dbReference>